<organism evidence="1 2">
    <name type="scientific">Peronosclerospora sorghi</name>
    <dbReference type="NCBI Taxonomy" id="230839"/>
    <lineage>
        <taxon>Eukaryota</taxon>
        <taxon>Sar</taxon>
        <taxon>Stramenopiles</taxon>
        <taxon>Oomycota</taxon>
        <taxon>Peronosporomycetes</taxon>
        <taxon>Peronosporales</taxon>
        <taxon>Peronosporaceae</taxon>
        <taxon>Peronosclerospora</taxon>
    </lineage>
</organism>
<evidence type="ECO:0000313" key="2">
    <source>
        <dbReference type="Proteomes" id="UP001163321"/>
    </source>
</evidence>
<keyword evidence="2" id="KW-1185">Reference proteome</keyword>
<gene>
    <name evidence="1" type="ORF">PsorP6_012088</name>
</gene>
<evidence type="ECO:0000313" key="1">
    <source>
        <dbReference type="EMBL" id="KAI9919154.1"/>
    </source>
</evidence>
<proteinExistence type="predicted"/>
<sequence length="206" mass="22739">MDTPGIEPGAFRLQSERVTTALCAHHLRHQKRDNVGLLLSQIKQYNQGPKSNKQMDTPRPKSNKQMDTPGIEPGAFRLHIGRATTALFAQRLHSVGPCFSAAFLTFYACHTSMATTRDNVGLLLSQIKQYNQRPKSNKQMDTPGIEPGAFRLHIGRATTALFAQRLHSVGPCFSTAFLTFYAFHASMATVSILLQSAAIHYDALSP</sequence>
<accession>A0ACC0WK79</accession>
<dbReference type="EMBL" id="CM047591">
    <property type="protein sequence ID" value="KAI9919154.1"/>
    <property type="molecule type" value="Genomic_DNA"/>
</dbReference>
<protein>
    <submittedName>
        <fullName evidence="1">Uncharacterized protein</fullName>
    </submittedName>
</protein>
<dbReference type="Proteomes" id="UP001163321">
    <property type="component" value="Chromosome 12"/>
</dbReference>
<comment type="caution">
    <text evidence="1">The sequence shown here is derived from an EMBL/GenBank/DDBJ whole genome shotgun (WGS) entry which is preliminary data.</text>
</comment>
<reference evidence="1 2" key="1">
    <citation type="journal article" date="2022" name="bioRxiv">
        <title>The genome of the oomycete Peronosclerospora sorghi, a cosmopolitan pathogen of maize and sorghum, is inflated with dispersed pseudogenes.</title>
        <authorList>
            <person name="Fletcher K."/>
            <person name="Martin F."/>
            <person name="Isakeit T."/>
            <person name="Cavanaugh K."/>
            <person name="Magill C."/>
            <person name="Michelmore R."/>
        </authorList>
    </citation>
    <scope>NUCLEOTIDE SEQUENCE [LARGE SCALE GENOMIC DNA]</scope>
    <source>
        <strain evidence="1">P6</strain>
    </source>
</reference>
<name>A0ACC0WK79_9STRA</name>